<proteinExistence type="inferred from homology"/>
<dbReference type="InterPro" id="IPR003760">
    <property type="entry name" value="PnrA-like"/>
</dbReference>
<comment type="caution">
    <text evidence="9">The sequence shown here is derived from an EMBL/GenBank/DDBJ whole genome shotgun (WGS) entry which is preliminary data.</text>
</comment>
<evidence type="ECO:0000313" key="10">
    <source>
        <dbReference type="Proteomes" id="UP000276770"/>
    </source>
</evidence>
<dbReference type="InterPro" id="IPR050957">
    <property type="entry name" value="BMP_lipoprotein"/>
</dbReference>
<gene>
    <name evidence="9" type="ORF">D9X91_19015</name>
</gene>
<dbReference type="OrthoDB" id="9784230at2"/>
<evidence type="ECO:0000256" key="2">
    <source>
        <dbReference type="ARBA" id="ARBA00008610"/>
    </source>
</evidence>
<evidence type="ECO:0000256" key="6">
    <source>
        <dbReference type="ARBA" id="ARBA00023288"/>
    </source>
</evidence>
<keyword evidence="5" id="KW-0472">Membrane</keyword>
<dbReference type="Pfam" id="PF02608">
    <property type="entry name" value="Bmp"/>
    <property type="match status" value="1"/>
</dbReference>
<feature type="domain" description="ABC transporter substrate-binding protein PnrA-like" evidence="8">
    <location>
        <begin position="39"/>
        <end position="326"/>
    </location>
</feature>
<feature type="signal peptide" evidence="7">
    <location>
        <begin position="1"/>
        <end position="25"/>
    </location>
</feature>
<evidence type="ECO:0000256" key="3">
    <source>
        <dbReference type="ARBA" id="ARBA00022475"/>
    </source>
</evidence>
<dbReference type="Gene3D" id="3.40.50.2300">
    <property type="match status" value="2"/>
</dbReference>
<keyword evidence="3" id="KW-1003">Cell membrane</keyword>
<dbReference type="InterPro" id="IPR028082">
    <property type="entry name" value="Peripla_BP_I"/>
</dbReference>
<dbReference type="PANTHER" id="PTHR34296:SF2">
    <property type="entry name" value="ABC TRANSPORTER GUANOSINE-BINDING PROTEIN NUPN"/>
    <property type="match status" value="1"/>
</dbReference>
<comment type="similarity">
    <text evidence="2">Belongs to the BMP lipoprotein family.</text>
</comment>
<feature type="chain" id="PRO_5018286074" evidence="7">
    <location>
        <begin position="26"/>
        <end position="327"/>
    </location>
</feature>
<keyword evidence="6" id="KW-0449">Lipoprotein</keyword>
<evidence type="ECO:0000256" key="5">
    <source>
        <dbReference type="ARBA" id="ARBA00023136"/>
    </source>
</evidence>
<dbReference type="Proteomes" id="UP000276770">
    <property type="component" value="Unassembled WGS sequence"/>
</dbReference>
<dbReference type="GO" id="GO:0005886">
    <property type="term" value="C:plasma membrane"/>
    <property type="evidence" value="ECO:0007669"/>
    <property type="project" value="UniProtKB-SubCell"/>
</dbReference>
<dbReference type="AlphaFoldDB" id="A0A3L7JXF8"/>
<name>A0A3L7JXF8_9BACI</name>
<organism evidence="9 10">
    <name type="scientific">Falsibacillus albus</name>
    <dbReference type="NCBI Taxonomy" id="2478915"/>
    <lineage>
        <taxon>Bacteria</taxon>
        <taxon>Bacillati</taxon>
        <taxon>Bacillota</taxon>
        <taxon>Bacilli</taxon>
        <taxon>Bacillales</taxon>
        <taxon>Bacillaceae</taxon>
        <taxon>Falsibacillus</taxon>
    </lineage>
</organism>
<reference evidence="9 10" key="1">
    <citation type="submission" date="2018-10" db="EMBL/GenBank/DDBJ databases">
        <title>Falsibacillus sp. genome draft.</title>
        <authorList>
            <person name="Shi S."/>
        </authorList>
    </citation>
    <scope>NUCLEOTIDE SEQUENCE [LARGE SCALE GENOMIC DNA]</scope>
    <source>
        <strain evidence="9 10">GY 10110</strain>
    </source>
</reference>
<dbReference type="CDD" id="cd06354">
    <property type="entry name" value="PBP1_PrnA-like"/>
    <property type="match status" value="1"/>
</dbReference>
<evidence type="ECO:0000313" key="9">
    <source>
        <dbReference type="EMBL" id="RLQ93122.1"/>
    </source>
</evidence>
<accession>A0A3L7JXF8</accession>
<evidence type="ECO:0000256" key="7">
    <source>
        <dbReference type="SAM" id="SignalP"/>
    </source>
</evidence>
<evidence type="ECO:0000256" key="4">
    <source>
        <dbReference type="ARBA" id="ARBA00022729"/>
    </source>
</evidence>
<dbReference type="PROSITE" id="PS51257">
    <property type="entry name" value="PROKAR_LIPOPROTEIN"/>
    <property type="match status" value="1"/>
</dbReference>
<sequence>MFKYALPLFIILSLVLSGCSSNTLAESPKKKEYHIGILLSDTGLGDGSFNDSAFRGLEKARDTLGFIFDYREAPDGHAEEALEELVKQKNDFIIGLGFSAQEPLEAVAKKHPNQKFILIDGVSSMKNIKSITFKEQEGSFLVGMIAGMTTKSNTLGFIGGAQVPVIEKFKNGFISGVKYVKPDAKILVDYANGFSDSDFGSNLASKQIAAGADFIYPAAGFTGVGSIKTAEKNGVYTAGVDSDQHFIAEKSIVTSMMKNIDIAVYNLAKDLKKNGKISMAPEELGLEQDGVGLAPITLIQLTKEQEQKIEDAKKKIVSGEITIPESN</sequence>
<evidence type="ECO:0000259" key="8">
    <source>
        <dbReference type="Pfam" id="PF02608"/>
    </source>
</evidence>
<dbReference type="PANTHER" id="PTHR34296">
    <property type="entry name" value="TRANSCRIPTIONAL ACTIVATOR PROTEIN MED"/>
    <property type="match status" value="1"/>
</dbReference>
<keyword evidence="4 7" id="KW-0732">Signal</keyword>
<protein>
    <submittedName>
        <fullName evidence="9">BMP family ABC transporter substrate-binding protein</fullName>
    </submittedName>
</protein>
<evidence type="ECO:0000256" key="1">
    <source>
        <dbReference type="ARBA" id="ARBA00004193"/>
    </source>
</evidence>
<dbReference type="EMBL" id="RCVZ01000017">
    <property type="protein sequence ID" value="RLQ93122.1"/>
    <property type="molecule type" value="Genomic_DNA"/>
</dbReference>
<dbReference type="RefSeq" id="WP_121682229.1">
    <property type="nucleotide sequence ID" value="NZ_RCVZ01000017.1"/>
</dbReference>
<dbReference type="SUPFAM" id="SSF53822">
    <property type="entry name" value="Periplasmic binding protein-like I"/>
    <property type="match status" value="1"/>
</dbReference>
<comment type="subcellular location">
    <subcellularLocation>
        <location evidence="1">Cell membrane</location>
        <topology evidence="1">Lipid-anchor</topology>
    </subcellularLocation>
</comment>
<keyword evidence="10" id="KW-1185">Reference proteome</keyword>